<feature type="compositionally biased region" description="Basic and acidic residues" evidence="6">
    <location>
        <begin position="951"/>
        <end position="960"/>
    </location>
</feature>
<evidence type="ECO:0000256" key="1">
    <source>
        <dbReference type="ARBA" id="ARBA00022475"/>
    </source>
</evidence>
<sequence>MGPLTITLLIVVALLVVFFWFAGRYADVLWYDQLGILQVLLTEWGAGAIMFAIGLVAMAVPLYVNLQIAYRARPVYAKLNEQLDRYQQVIEPIRRGAMVFVPAIFGLFAGVALISSWQTVLMWMNSTPFGETDPVFNLDVSFYIFQLPFFRGVVAFVSAVVLLSLILTAATLYLYGGIRVTGREIVISKSARTHIAILAGLYMLIQAVSFWLDRYAALHTLSGRWTGVLYTDANATIPGQGILAGAAIVVAVLFFIAAAIGRWRLPLVGTALLVVVGLVVGMVYPWIVQQFQVGPSEQALETPYIQNNIDATRSAYGLDQIEEVNYAAETTVSQGQLRNDADTTANIRILDPSLVSPTFAQFEQERAYYQFPERLDVDRYEIDGQVQDAVGSVRDINIAGLGADAQSWVNNTIVYTHGYGLVTAYGNQRGPDGQPLFIEGGMPSEGALGEFEPRVYFGESSPEYSIVGAPEGSQPAEFDHVSGADGATQTYNTFTGQGGPDLGNFFNRLVYAIKFQSEQILLSEYVNEESQILYDRDPAERVQAAAPYLTIDSDPYPSVVDGRLTWIVDGYTTSNKYPYSELAGLQNLLEDADTPASSLPPEVINYMRNSVKATVDAYDGTVTLYAFDETDPILQTWQKVFPSTLKNVSEMSGDLLSHIRYPTDMFKVQREMFARYHVTDASTFYNQTNAWQLPQNPTGGEASQPPYYLTMQMPGQESAFSIYSTYIPLTNANAQSRNVLRGYLAANSDAGKTDGTVADTYGRITLLRVENDNVNGPGQVQNIFNSNETVANQLNLLERGGQTAVLRGNLLTVPVGEGFLYVQPVYVESTGETSYPLLRRVLVAFGDKIAFQPTLDEALDELFGGDAGADAGDGGVEVSDDDVPVDSVPDDTTTTPAPTATTPPSGGGTGTPQEQLSTALADAQKALEDRTAAYASNDLVAAAEADKRLTDALNRAREADSQVSGTTPSDSPEPTPTT</sequence>
<feature type="region of interest" description="Disordered" evidence="6">
    <location>
        <begin position="951"/>
        <end position="978"/>
    </location>
</feature>
<dbReference type="AlphaFoldDB" id="A0A7W4UM90"/>
<feature type="region of interest" description="Disordered" evidence="6">
    <location>
        <begin position="866"/>
        <end position="915"/>
    </location>
</feature>
<organism evidence="7 8">
    <name type="scientific">Pseudoclavibacter helvolus</name>
    <dbReference type="NCBI Taxonomy" id="255205"/>
    <lineage>
        <taxon>Bacteria</taxon>
        <taxon>Bacillati</taxon>
        <taxon>Actinomycetota</taxon>
        <taxon>Actinomycetes</taxon>
        <taxon>Micrococcales</taxon>
        <taxon>Microbacteriaceae</taxon>
        <taxon>Pseudoclavibacter</taxon>
    </lineage>
</organism>
<protein>
    <recommendedName>
        <fullName evidence="5">UPF0182 protein FHX72_001157</fullName>
    </recommendedName>
</protein>
<dbReference type="RefSeq" id="WP_183623569.1">
    <property type="nucleotide sequence ID" value="NZ_JACHWJ010000001.1"/>
</dbReference>
<evidence type="ECO:0000256" key="4">
    <source>
        <dbReference type="ARBA" id="ARBA00023136"/>
    </source>
</evidence>
<comment type="caution">
    <text evidence="5">Lacks conserved residue(s) required for the propagation of feature annotation.</text>
</comment>
<feature type="transmembrane region" description="Helical" evidence="5">
    <location>
        <begin position="237"/>
        <end position="260"/>
    </location>
</feature>
<feature type="transmembrane region" description="Helical" evidence="5">
    <location>
        <begin position="97"/>
        <end position="117"/>
    </location>
</feature>
<evidence type="ECO:0000256" key="6">
    <source>
        <dbReference type="SAM" id="MobiDB-lite"/>
    </source>
</evidence>
<comment type="subcellular location">
    <subcellularLocation>
        <location evidence="5">Cell membrane</location>
        <topology evidence="5">Multi-pass membrane protein</topology>
    </subcellularLocation>
</comment>
<feature type="transmembrane region" description="Helical" evidence="5">
    <location>
        <begin position="267"/>
        <end position="287"/>
    </location>
</feature>
<keyword evidence="2 5" id="KW-0812">Transmembrane</keyword>
<comment type="similarity">
    <text evidence="5">Belongs to the UPF0182 family.</text>
</comment>
<reference evidence="7 8" key="1">
    <citation type="submission" date="2020-08" db="EMBL/GenBank/DDBJ databases">
        <title>Sequencing the genomes of 1000 actinobacteria strains.</title>
        <authorList>
            <person name="Klenk H.-P."/>
        </authorList>
    </citation>
    <scope>NUCLEOTIDE SEQUENCE [LARGE SCALE GENOMIC DNA]</scope>
    <source>
        <strain evidence="7 8">DSM 20419</strain>
    </source>
</reference>
<gene>
    <name evidence="7" type="ORF">FHX72_001157</name>
</gene>
<evidence type="ECO:0000313" key="8">
    <source>
        <dbReference type="Proteomes" id="UP000545286"/>
    </source>
</evidence>
<keyword evidence="4 5" id="KW-0472">Membrane</keyword>
<evidence type="ECO:0000313" key="7">
    <source>
        <dbReference type="EMBL" id="MBB2957045.1"/>
    </source>
</evidence>
<feature type="compositionally biased region" description="Gly residues" evidence="6">
    <location>
        <begin position="866"/>
        <end position="875"/>
    </location>
</feature>
<dbReference type="Pfam" id="PF03699">
    <property type="entry name" value="UPF0182"/>
    <property type="match status" value="1"/>
</dbReference>
<dbReference type="GO" id="GO:0005886">
    <property type="term" value="C:plasma membrane"/>
    <property type="evidence" value="ECO:0007669"/>
    <property type="project" value="UniProtKB-SubCell"/>
</dbReference>
<evidence type="ECO:0000256" key="2">
    <source>
        <dbReference type="ARBA" id="ARBA00022692"/>
    </source>
</evidence>
<dbReference type="Proteomes" id="UP000545286">
    <property type="component" value="Unassembled WGS sequence"/>
</dbReference>
<feature type="transmembrane region" description="Helical" evidence="5">
    <location>
        <begin position="149"/>
        <end position="175"/>
    </location>
</feature>
<keyword evidence="8" id="KW-1185">Reference proteome</keyword>
<comment type="caution">
    <text evidence="7">The sequence shown here is derived from an EMBL/GenBank/DDBJ whole genome shotgun (WGS) entry which is preliminary data.</text>
</comment>
<dbReference type="HAMAP" id="MF_01600">
    <property type="entry name" value="UPF0182"/>
    <property type="match status" value="1"/>
</dbReference>
<feature type="compositionally biased region" description="Low complexity" evidence="6">
    <location>
        <begin position="885"/>
        <end position="904"/>
    </location>
</feature>
<evidence type="ECO:0000256" key="5">
    <source>
        <dbReference type="HAMAP-Rule" id="MF_01600"/>
    </source>
</evidence>
<name>A0A7W4UM90_9MICO</name>
<dbReference type="InterPro" id="IPR005372">
    <property type="entry name" value="UPF0182"/>
</dbReference>
<feature type="transmembrane region" description="Helical" evidence="5">
    <location>
        <begin position="36"/>
        <end position="64"/>
    </location>
</feature>
<feature type="transmembrane region" description="Helical" evidence="5">
    <location>
        <begin position="195"/>
        <end position="217"/>
    </location>
</feature>
<dbReference type="EMBL" id="JACHWJ010000001">
    <property type="protein sequence ID" value="MBB2957045.1"/>
    <property type="molecule type" value="Genomic_DNA"/>
</dbReference>
<keyword evidence="3 5" id="KW-1133">Transmembrane helix</keyword>
<evidence type="ECO:0000256" key="3">
    <source>
        <dbReference type="ARBA" id="ARBA00022989"/>
    </source>
</evidence>
<proteinExistence type="inferred from homology"/>
<dbReference type="PANTHER" id="PTHR39344:SF1">
    <property type="entry name" value="UPF0182 PROTEIN SLL1060"/>
    <property type="match status" value="1"/>
</dbReference>
<dbReference type="GO" id="GO:0005576">
    <property type="term" value="C:extracellular region"/>
    <property type="evidence" value="ECO:0007669"/>
    <property type="project" value="TreeGrafter"/>
</dbReference>
<dbReference type="PANTHER" id="PTHR39344">
    <property type="entry name" value="UPF0182 PROTEIN SLL1060"/>
    <property type="match status" value="1"/>
</dbReference>
<accession>A0A7W4UM90</accession>
<keyword evidence="1 5" id="KW-1003">Cell membrane</keyword>